<reference evidence="1 2" key="1">
    <citation type="journal article" date="2019" name="Genome Biol. Evol.">
        <title>Insights into the evolution of the New World diploid cottons (Gossypium, subgenus Houzingenia) based on genome sequencing.</title>
        <authorList>
            <person name="Grover C.E."/>
            <person name="Arick M.A. 2nd"/>
            <person name="Thrash A."/>
            <person name="Conover J.L."/>
            <person name="Sanders W.S."/>
            <person name="Peterson D.G."/>
            <person name="Frelichowski J.E."/>
            <person name="Scheffler J.A."/>
            <person name="Scheffler B.E."/>
            <person name="Wendel J.F."/>
        </authorList>
    </citation>
    <scope>NUCLEOTIDE SEQUENCE [LARGE SCALE GENOMIC DNA]</scope>
    <source>
        <strain evidence="1">27</strain>
        <tissue evidence="1">Leaf</tissue>
    </source>
</reference>
<organism evidence="1 2">
    <name type="scientific">Gossypium davidsonii</name>
    <name type="common">Davidson's cotton</name>
    <name type="synonym">Gossypium klotzschianum subsp. davidsonii</name>
    <dbReference type="NCBI Taxonomy" id="34287"/>
    <lineage>
        <taxon>Eukaryota</taxon>
        <taxon>Viridiplantae</taxon>
        <taxon>Streptophyta</taxon>
        <taxon>Embryophyta</taxon>
        <taxon>Tracheophyta</taxon>
        <taxon>Spermatophyta</taxon>
        <taxon>Magnoliopsida</taxon>
        <taxon>eudicotyledons</taxon>
        <taxon>Gunneridae</taxon>
        <taxon>Pentapetalae</taxon>
        <taxon>rosids</taxon>
        <taxon>malvids</taxon>
        <taxon>Malvales</taxon>
        <taxon>Malvaceae</taxon>
        <taxon>Malvoideae</taxon>
        <taxon>Gossypium</taxon>
    </lineage>
</organism>
<sequence length="40" mass="4549">MFSEGFQDLASLQGLEISDCLKLTSLLEKEMLRSLGYLRI</sequence>
<dbReference type="AlphaFoldDB" id="A0A7J8SH47"/>
<accession>A0A7J8SH47</accession>
<proteinExistence type="predicted"/>
<protein>
    <submittedName>
        <fullName evidence="1">Uncharacterized protein</fullName>
    </submittedName>
</protein>
<dbReference type="Proteomes" id="UP000593561">
    <property type="component" value="Unassembled WGS sequence"/>
</dbReference>
<keyword evidence="2" id="KW-1185">Reference proteome</keyword>
<dbReference type="EMBL" id="JABFAC010000009">
    <property type="protein sequence ID" value="MBA0625418.1"/>
    <property type="molecule type" value="Genomic_DNA"/>
</dbReference>
<comment type="caution">
    <text evidence="1">The sequence shown here is derived from an EMBL/GenBank/DDBJ whole genome shotgun (WGS) entry which is preliminary data.</text>
</comment>
<evidence type="ECO:0000313" key="1">
    <source>
        <dbReference type="EMBL" id="MBA0625418.1"/>
    </source>
</evidence>
<evidence type="ECO:0000313" key="2">
    <source>
        <dbReference type="Proteomes" id="UP000593561"/>
    </source>
</evidence>
<gene>
    <name evidence="1" type="ORF">Godav_010617</name>
</gene>
<name>A0A7J8SH47_GOSDV</name>